<evidence type="ECO:0000256" key="1">
    <source>
        <dbReference type="SAM" id="Coils"/>
    </source>
</evidence>
<dbReference type="InterPro" id="IPR051797">
    <property type="entry name" value="TrmB-like"/>
</dbReference>
<evidence type="ECO:0000313" key="3">
    <source>
        <dbReference type="Proteomes" id="UP001596174"/>
    </source>
</evidence>
<dbReference type="EMBL" id="JBHSQJ010000157">
    <property type="protein sequence ID" value="MFC5911362.1"/>
    <property type="molecule type" value="Genomic_DNA"/>
</dbReference>
<dbReference type="PANTHER" id="PTHR34293">
    <property type="entry name" value="HTH-TYPE TRANSCRIPTIONAL REGULATOR TRMBL2"/>
    <property type="match status" value="1"/>
</dbReference>
<feature type="coiled-coil region" evidence="1">
    <location>
        <begin position="32"/>
        <end position="59"/>
    </location>
</feature>
<dbReference type="InterPro" id="IPR036388">
    <property type="entry name" value="WH-like_DNA-bd_sf"/>
</dbReference>
<comment type="caution">
    <text evidence="2">The sequence shown here is derived from an EMBL/GenBank/DDBJ whole genome shotgun (WGS) entry which is preliminary data.</text>
</comment>
<dbReference type="RefSeq" id="WP_380590188.1">
    <property type="nucleotide sequence ID" value="NZ_JBHSQJ010000157.1"/>
</dbReference>
<dbReference type="PANTHER" id="PTHR34293:SF1">
    <property type="entry name" value="HTH-TYPE TRANSCRIPTIONAL REGULATOR TRMBL2"/>
    <property type="match status" value="1"/>
</dbReference>
<accession>A0ABW1GCK3</accession>
<protein>
    <submittedName>
        <fullName evidence="2">LuxR family transcriptional regulator</fullName>
    </submittedName>
</protein>
<keyword evidence="3" id="KW-1185">Reference proteome</keyword>
<proteinExistence type="predicted"/>
<dbReference type="Gene3D" id="1.10.10.10">
    <property type="entry name" value="Winged helix-like DNA-binding domain superfamily/Winged helix DNA-binding domain"/>
    <property type="match status" value="1"/>
</dbReference>
<sequence length="291" mass="31623">MVELRALGLVRGPDAQGLLHAVDPAVVARRHTARWRAQAATLEWQASNLEEQLAPLEARFRGGSAQQHSGSAELELLEGHEAINAFVQDAMATATVEVATVQPGGARAARTLDAVLPHSLGTLARGVGMRTLYQSTARFSEATRRYVRAVTSAGAEVRTVDGYFERQLIFDRSTVIVPGDRARSTALVIRRPELCRFLVDAFERLWDQAAPFELQDPARTAAAVVPGVREQIKSLLLAGLTGEAIARRVGLKPRAYQDHITAIKKEFNARTLVQLGYALAQERSGGDQGGR</sequence>
<gene>
    <name evidence="2" type="ORF">ACFP3V_29685</name>
</gene>
<reference evidence="3" key="1">
    <citation type="journal article" date="2019" name="Int. J. Syst. Evol. Microbiol.">
        <title>The Global Catalogue of Microorganisms (GCM) 10K type strain sequencing project: providing services to taxonomists for standard genome sequencing and annotation.</title>
        <authorList>
            <consortium name="The Broad Institute Genomics Platform"/>
            <consortium name="The Broad Institute Genome Sequencing Center for Infectious Disease"/>
            <person name="Wu L."/>
            <person name="Ma J."/>
        </authorList>
    </citation>
    <scope>NUCLEOTIDE SEQUENCE [LARGE SCALE GENOMIC DNA]</scope>
    <source>
        <strain evidence="3">JCM 4816</strain>
    </source>
</reference>
<dbReference type="Proteomes" id="UP001596174">
    <property type="component" value="Unassembled WGS sequence"/>
</dbReference>
<evidence type="ECO:0000313" key="2">
    <source>
        <dbReference type="EMBL" id="MFC5911362.1"/>
    </source>
</evidence>
<name>A0ABW1GCK3_9ACTN</name>
<keyword evidence="1" id="KW-0175">Coiled coil</keyword>
<organism evidence="2 3">
    <name type="scientific">Streptacidiphilus monticola</name>
    <dbReference type="NCBI Taxonomy" id="2161674"/>
    <lineage>
        <taxon>Bacteria</taxon>
        <taxon>Bacillati</taxon>
        <taxon>Actinomycetota</taxon>
        <taxon>Actinomycetes</taxon>
        <taxon>Kitasatosporales</taxon>
        <taxon>Streptomycetaceae</taxon>
        <taxon>Streptacidiphilus</taxon>
    </lineage>
</organism>